<proteinExistence type="predicted"/>
<dbReference type="EMBL" id="JAERQM010000008">
    <property type="protein sequence ID" value="MBU8546652.1"/>
    <property type="molecule type" value="Genomic_DNA"/>
</dbReference>
<protein>
    <recommendedName>
        <fullName evidence="3">Exo-alpha-sialidase</fullName>
    </recommendedName>
</protein>
<dbReference type="InterPro" id="IPR052025">
    <property type="entry name" value="Xyloglucanase_GH74"/>
</dbReference>
<dbReference type="PANTHER" id="PTHR43739:SF5">
    <property type="entry name" value="EXO-ALPHA-SIALIDASE"/>
    <property type="match status" value="1"/>
</dbReference>
<reference evidence="1 2" key="1">
    <citation type="submission" date="2021-01" db="EMBL/GenBank/DDBJ databases">
        <title>Roseomonas sp. nov, a bacterium isolated from an oil production mixture in Yumen Oilfield.</title>
        <authorList>
            <person name="Wu D."/>
        </authorList>
    </citation>
    <scope>NUCLEOTIDE SEQUENCE [LARGE SCALE GENOMIC DNA]</scope>
    <source>
        <strain evidence="1 2">ROY-5-3</strain>
    </source>
</reference>
<dbReference type="Proteomes" id="UP000689967">
    <property type="component" value="Unassembled WGS sequence"/>
</dbReference>
<accession>A0ABS6HD39</accession>
<keyword evidence="2" id="KW-1185">Reference proteome</keyword>
<evidence type="ECO:0000313" key="2">
    <source>
        <dbReference type="Proteomes" id="UP000689967"/>
    </source>
</evidence>
<dbReference type="CDD" id="cd15482">
    <property type="entry name" value="Sialidase_non-viral"/>
    <property type="match status" value="1"/>
</dbReference>
<organism evidence="1 2">
    <name type="scientific">Falsiroseomonas oleicola</name>
    <dbReference type="NCBI Taxonomy" id="2801474"/>
    <lineage>
        <taxon>Bacteria</taxon>
        <taxon>Pseudomonadati</taxon>
        <taxon>Pseudomonadota</taxon>
        <taxon>Alphaproteobacteria</taxon>
        <taxon>Acetobacterales</taxon>
        <taxon>Roseomonadaceae</taxon>
        <taxon>Falsiroseomonas</taxon>
    </lineage>
</organism>
<gene>
    <name evidence="1" type="ORF">JJQ90_23230</name>
</gene>
<comment type="caution">
    <text evidence="1">The sequence shown here is derived from an EMBL/GenBank/DDBJ whole genome shotgun (WGS) entry which is preliminary data.</text>
</comment>
<sequence length="354" mass="38100">MADIQLYAGTAGHSAWFSDDLGASWVHPNSHSGMYLEARVWGFASHPATPERLFAATDMGAYRWDETTARWIHLPSPMEDVWAIAIDPKDPDVLIAGTRPAGFWRSADAGQSWSAVPAPGIAAFSEQNKGPTRVTQILFDPVDDGTVWASVEIGSIFVSRDRGLTWAERGNGLVSGDVHGLAVIRLPGGGKALLATTNRGLHRSEDDGANWVHQDLPAPWPYTRGVQPRADDSGVVFLGNGNGPPGNDGFLLISRDHGVTWADAGLPGVANSTVWCIATDPADPMLVLVCTNLGQVFRSQDGGESWVRLPHEFGELRALHWRALPPGTRKAPHSITRPILTAAQMNHPMAKVPA</sequence>
<dbReference type="PANTHER" id="PTHR43739">
    <property type="entry name" value="XYLOGLUCANASE (EUROFUNG)"/>
    <property type="match status" value="1"/>
</dbReference>
<evidence type="ECO:0008006" key="3">
    <source>
        <dbReference type="Google" id="ProtNLM"/>
    </source>
</evidence>
<dbReference type="RefSeq" id="WP_216878668.1">
    <property type="nucleotide sequence ID" value="NZ_JAERQM010000008.1"/>
</dbReference>
<name>A0ABS6HD39_9PROT</name>
<evidence type="ECO:0000313" key="1">
    <source>
        <dbReference type="EMBL" id="MBU8546652.1"/>
    </source>
</evidence>